<gene>
    <name evidence="2" type="ORF">ACFQZM_46595</name>
</gene>
<feature type="chain" id="PRO_5046793304" description="Secreted protein" evidence="1">
    <location>
        <begin position="32"/>
        <end position="95"/>
    </location>
</feature>
<feature type="signal peptide" evidence="1">
    <location>
        <begin position="1"/>
        <end position="31"/>
    </location>
</feature>
<sequence length="95" mass="9793">MKRMVRQALVVTAASAAMAAVAGVSSGTASASTLAANSAAGAPAAITRPANCEGQSTYFVLERESASGVFWYRGNLGDLLVTNIYMGRSFSRICI</sequence>
<evidence type="ECO:0000256" key="1">
    <source>
        <dbReference type="SAM" id="SignalP"/>
    </source>
</evidence>
<name>A0ABW2Y0C3_9ACTN</name>
<keyword evidence="3" id="KW-1185">Reference proteome</keyword>
<dbReference type="Proteomes" id="UP001597063">
    <property type="component" value="Unassembled WGS sequence"/>
</dbReference>
<evidence type="ECO:0000313" key="2">
    <source>
        <dbReference type="EMBL" id="MFD0692027.1"/>
    </source>
</evidence>
<comment type="caution">
    <text evidence="2">The sequence shown here is derived from an EMBL/GenBank/DDBJ whole genome shotgun (WGS) entry which is preliminary data.</text>
</comment>
<accession>A0ABW2Y0C3</accession>
<dbReference type="RefSeq" id="WP_131758463.1">
    <property type="nucleotide sequence ID" value="NZ_CAACUY010000052.1"/>
</dbReference>
<reference evidence="3" key="1">
    <citation type="journal article" date="2019" name="Int. J. Syst. Evol. Microbiol.">
        <title>The Global Catalogue of Microorganisms (GCM) 10K type strain sequencing project: providing services to taxonomists for standard genome sequencing and annotation.</title>
        <authorList>
            <consortium name="The Broad Institute Genomics Platform"/>
            <consortium name="The Broad Institute Genome Sequencing Center for Infectious Disease"/>
            <person name="Wu L."/>
            <person name="Ma J."/>
        </authorList>
    </citation>
    <scope>NUCLEOTIDE SEQUENCE [LARGE SCALE GENOMIC DNA]</scope>
    <source>
        <strain evidence="3">JCM 9371</strain>
    </source>
</reference>
<evidence type="ECO:0000313" key="3">
    <source>
        <dbReference type="Proteomes" id="UP001597063"/>
    </source>
</evidence>
<protein>
    <recommendedName>
        <fullName evidence="4">Secreted protein</fullName>
    </recommendedName>
</protein>
<dbReference type="EMBL" id="JBHTGP010000035">
    <property type="protein sequence ID" value="MFD0692027.1"/>
    <property type="molecule type" value="Genomic_DNA"/>
</dbReference>
<organism evidence="2 3">
    <name type="scientific">Actinomadura fibrosa</name>
    <dbReference type="NCBI Taxonomy" id="111802"/>
    <lineage>
        <taxon>Bacteria</taxon>
        <taxon>Bacillati</taxon>
        <taxon>Actinomycetota</taxon>
        <taxon>Actinomycetes</taxon>
        <taxon>Streptosporangiales</taxon>
        <taxon>Thermomonosporaceae</taxon>
        <taxon>Actinomadura</taxon>
    </lineage>
</organism>
<keyword evidence="1" id="KW-0732">Signal</keyword>
<evidence type="ECO:0008006" key="4">
    <source>
        <dbReference type="Google" id="ProtNLM"/>
    </source>
</evidence>
<proteinExistence type="predicted"/>